<sequence>MELSGRYEVHLVELHFTGPSSFLPY</sequence>
<reference evidence="1" key="1">
    <citation type="submission" date="2018-02" db="EMBL/GenBank/DDBJ databases">
        <title>Rhizophora mucronata_Transcriptome.</title>
        <authorList>
            <person name="Meera S.P."/>
            <person name="Sreeshan A."/>
            <person name="Augustine A."/>
        </authorList>
    </citation>
    <scope>NUCLEOTIDE SEQUENCE</scope>
    <source>
        <tissue evidence="1">Leaf</tissue>
    </source>
</reference>
<organism evidence="1">
    <name type="scientific">Rhizophora mucronata</name>
    <name type="common">Asiatic mangrove</name>
    <dbReference type="NCBI Taxonomy" id="61149"/>
    <lineage>
        <taxon>Eukaryota</taxon>
        <taxon>Viridiplantae</taxon>
        <taxon>Streptophyta</taxon>
        <taxon>Embryophyta</taxon>
        <taxon>Tracheophyta</taxon>
        <taxon>Spermatophyta</taxon>
        <taxon>Magnoliopsida</taxon>
        <taxon>eudicotyledons</taxon>
        <taxon>Gunneridae</taxon>
        <taxon>Pentapetalae</taxon>
        <taxon>rosids</taxon>
        <taxon>fabids</taxon>
        <taxon>Malpighiales</taxon>
        <taxon>Rhizophoraceae</taxon>
        <taxon>Rhizophora</taxon>
    </lineage>
</organism>
<proteinExistence type="predicted"/>
<evidence type="ECO:0000313" key="1">
    <source>
        <dbReference type="EMBL" id="MBX74404.1"/>
    </source>
</evidence>
<dbReference type="AlphaFoldDB" id="A0A2P2R5G2"/>
<name>A0A2P2R5G2_RHIMU</name>
<protein>
    <submittedName>
        <fullName evidence="1">Uncharacterized protein</fullName>
    </submittedName>
</protein>
<accession>A0A2P2R5G2</accession>
<dbReference type="EMBL" id="GGEC01093920">
    <property type="protein sequence ID" value="MBX74404.1"/>
    <property type="molecule type" value="Transcribed_RNA"/>
</dbReference>